<dbReference type="KEGG" id="mmu:76044"/>
<sequence length="32" mass="3561">VKLIPCAQLSICICTDVAIFCFFNAIFLQVNI</sequence>
<evidence type="ECO:0000313" key="2">
    <source>
        <dbReference type="MGI" id="MGI:1923294"/>
    </source>
</evidence>
<reference evidence="1" key="1">
    <citation type="journal article" date="1999" name="Methods Enzymol.">
        <title>High-efficiency full-length cDNA cloning.</title>
        <authorList>
            <person name="Carninci P."/>
            <person name="Hayashizaki Y."/>
        </authorList>
    </citation>
    <scope>NUCLEOTIDE SEQUENCE</scope>
    <source>
        <strain evidence="1">C57BL/6J</strain>
        <tissue evidence="1">Egg</tissue>
    </source>
</reference>
<reference evidence="1" key="5">
    <citation type="journal article" date="2002" name="Nature">
        <title>Analysis of the mouse transcriptome based on functional annotation of 60,770 full-length cDNAs.</title>
        <authorList>
            <consortium name="The FANTOM Consortium and the RIKEN Genome Exploration Research Group Phase I and II Team"/>
        </authorList>
    </citation>
    <scope>NUCLEOTIDE SEQUENCE</scope>
    <source>
        <strain evidence="1">C57BL/6J</strain>
        <tissue evidence="1">Egg</tissue>
    </source>
</reference>
<proteinExistence type="evidence at transcript level"/>
<organism evidence="1">
    <name type="scientific">Mus musculus</name>
    <name type="common">Mouse</name>
    <dbReference type="NCBI Taxonomy" id="10090"/>
    <lineage>
        <taxon>Eukaryota</taxon>
        <taxon>Metazoa</taxon>
        <taxon>Chordata</taxon>
        <taxon>Craniata</taxon>
        <taxon>Vertebrata</taxon>
        <taxon>Euteleostomi</taxon>
        <taxon>Mammalia</taxon>
        <taxon>Eutheria</taxon>
        <taxon>Euarchontoglires</taxon>
        <taxon>Glires</taxon>
        <taxon>Rodentia</taxon>
        <taxon>Myomorpha</taxon>
        <taxon>Muroidea</taxon>
        <taxon>Muridae</taxon>
        <taxon>Murinae</taxon>
        <taxon>Mus</taxon>
        <taxon>Mus</taxon>
    </lineage>
</organism>
<dbReference type="EMBL" id="AK139749">
    <property type="protein sequence ID" value="BAE24125.1"/>
    <property type="molecule type" value="mRNA"/>
</dbReference>
<reference evidence="1" key="2">
    <citation type="journal article" date="2000" name="Genome Res.">
        <title>Normalization and subtraction of cap-trapper-selected cDNAs to prepare full-length cDNA libraries for rapid discovery of new genes.</title>
        <authorList>
            <person name="Carninci P."/>
            <person name="Shibata Y."/>
            <person name="Hayatsu N."/>
            <person name="Sugahara Y."/>
            <person name="Shibata K."/>
            <person name="Itoh M."/>
            <person name="Konno H."/>
            <person name="Okazaki Y."/>
            <person name="Muramatsu M."/>
            <person name="Hayashizaki Y."/>
        </authorList>
    </citation>
    <scope>NUCLEOTIDE SEQUENCE</scope>
    <source>
        <strain evidence="1">C57BL/6J</strain>
        <tissue evidence="1">Egg</tissue>
    </source>
</reference>
<reference evidence="1" key="8">
    <citation type="journal article" date="2005" name="Science">
        <title>Antisense Transcription in the Mammalian Transcriptome.</title>
        <authorList>
            <consortium name="RIKEN Genome Exploration Research Group and Genome Science Group (Genome Network Project Core Group) and the FANTOM Consortium"/>
        </authorList>
    </citation>
    <scope>NUCLEOTIDE SEQUENCE</scope>
    <source>
        <strain evidence="1">C57BL/6J</strain>
        <tissue evidence="1">Egg</tissue>
    </source>
</reference>
<reference evidence="1" key="4">
    <citation type="journal article" date="2001" name="Nature">
        <title>Functional annotation of a full-length mouse cDNA collection.</title>
        <authorList>
            <consortium name="The RIKEN Genome Exploration Research Group Phase II Team and the FANTOM Consortium"/>
        </authorList>
    </citation>
    <scope>NUCLEOTIDE SEQUENCE</scope>
    <source>
        <strain evidence="1">C57BL/6J</strain>
        <tissue evidence="1">Egg</tissue>
    </source>
</reference>
<dbReference type="OrthoDB" id="10062843at2759"/>
<reference evidence="1" key="6">
    <citation type="submission" date="2004-03" db="EMBL/GenBank/DDBJ databases">
        <authorList>
            <person name="Arakawa T."/>
            <person name="Carninci P."/>
            <person name="Fukuda S."/>
            <person name="Hashizume W."/>
            <person name="Hayashida K."/>
            <person name="Hori F."/>
            <person name="Iida J."/>
            <person name="Imamura K."/>
            <person name="Imotani K."/>
            <person name="Itoh M."/>
            <person name="Kanagawa S."/>
            <person name="Kawai J."/>
            <person name="Kojima M."/>
            <person name="Konno H."/>
            <person name="Murata M."/>
            <person name="Nakamura M."/>
            <person name="Ninomiya N."/>
            <person name="Nishiyori H."/>
            <person name="Nomura K."/>
            <person name="Ohno M."/>
            <person name="Sakazume N."/>
            <person name="Sano H."/>
            <person name="Sasaki D."/>
            <person name="Shibata K."/>
            <person name="Shiraki T."/>
            <person name="Tagami M."/>
            <person name="Tagami Y."/>
            <person name="Waki K."/>
            <person name="Watahiki A."/>
            <person name="Muramatsu M."/>
            <person name="Hayashizaki Y."/>
        </authorList>
    </citation>
    <scope>NUCLEOTIDE SEQUENCE</scope>
    <source>
        <strain evidence="1">C57BL/6J</strain>
        <tissue evidence="1">Egg</tissue>
    </source>
</reference>
<accession>Q3UT55</accession>
<reference evidence="1" key="7">
    <citation type="journal article" date="2005" name="Science">
        <title>The Transcriptional Landscape of the Mammalian Genome.</title>
        <authorList>
            <consortium name="The FANTOM Consortium"/>
            <consortium name="Riken Genome Exploration Research Group and Genome Science Group (Genome Network Project Core Group)"/>
        </authorList>
    </citation>
    <scope>NUCLEOTIDE SEQUENCE</scope>
    <source>
        <strain evidence="1">C57BL/6J</strain>
        <tissue evidence="1">Egg</tissue>
    </source>
</reference>
<dbReference type="AGR" id="MGI:1923294"/>
<dbReference type="MGI" id="MGI:1923294">
    <property type="gene designation" value="Ncapg2"/>
</dbReference>
<evidence type="ECO:0000313" key="1">
    <source>
        <dbReference type="EMBL" id="BAE24125.1"/>
    </source>
</evidence>
<feature type="non-terminal residue" evidence="1">
    <location>
        <position position="1"/>
    </location>
</feature>
<dbReference type="GeneID" id="76044"/>
<dbReference type="CTD" id="54892"/>
<dbReference type="DNASU" id="76044"/>
<reference evidence="1" key="3">
    <citation type="journal article" date="2000" name="Genome Res.">
        <title>RIKEN integrated sequence analysis (RISA) system--384-format sequencing pipeline with 384 multicapillary sequencer.</title>
        <authorList>
            <person name="Shibata K."/>
            <person name="Itoh M."/>
            <person name="Aizawa K."/>
            <person name="Nagaoka S."/>
            <person name="Sasaki N."/>
            <person name="Carninci P."/>
            <person name="Konno H."/>
            <person name="Akiyama J."/>
            <person name="Nishi K."/>
            <person name="Kitsunai T."/>
            <person name="Tashiro H."/>
            <person name="Itoh M."/>
            <person name="Sumi N."/>
            <person name="Ishii Y."/>
            <person name="Nakamura S."/>
            <person name="Hazama M."/>
            <person name="Nishine T."/>
            <person name="Harada A."/>
            <person name="Yamamoto R."/>
            <person name="Matsumoto H."/>
            <person name="Sakaguchi S."/>
            <person name="Ikegami T."/>
            <person name="Kashiwagi K."/>
            <person name="Fujiwake S."/>
            <person name="Inoue K."/>
            <person name="Togawa Y."/>
            <person name="Izawa M."/>
            <person name="Ohara E."/>
            <person name="Watahiki M."/>
            <person name="Yoneda Y."/>
            <person name="Ishikawa T."/>
            <person name="Ozawa K."/>
            <person name="Tanaka T."/>
            <person name="Matsuura S."/>
            <person name="Kawai J."/>
            <person name="Okazaki Y."/>
            <person name="Muramatsu M."/>
            <person name="Inoue Y."/>
            <person name="Kira A."/>
            <person name="Hayashizaki Y."/>
        </authorList>
    </citation>
    <scope>NUCLEOTIDE SEQUENCE</scope>
    <source>
        <strain evidence="1">C57BL/6J</strain>
        <tissue evidence="1">Egg</tissue>
    </source>
</reference>
<protein>
    <submittedName>
        <fullName evidence="1">Uncharacterized protein</fullName>
    </submittedName>
</protein>
<name>Q3UT55_MOUSE</name>
<gene>
    <name evidence="2" type="primary">Ncapg2</name>
    <name evidence="2" type="synonym">Luzp5</name>
</gene>
<dbReference type="RefSeq" id="NP_598523.3">
    <property type="nucleotide sequence ID" value="NM_133762.3"/>
</dbReference>
<dbReference type="AlphaFoldDB" id="Q3UT55"/>
<dbReference type="BioGRID-ORCS" id="76044">
    <property type="hits" value="21 hits in 81 CRISPR screens"/>
</dbReference>